<evidence type="ECO:0000259" key="8">
    <source>
        <dbReference type="PROSITE" id="PS50111"/>
    </source>
</evidence>
<feature type="coiled-coil region" evidence="6">
    <location>
        <begin position="565"/>
        <end position="592"/>
    </location>
</feature>
<dbReference type="PROSITE" id="PS50885">
    <property type="entry name" value="HAMP"/>
    <property type="match status" value="1"/>
</dbReference>
<dbReference type="PROSITE" id="PS50192">
    <property type="entry name" value="T_SNARE"/>
    <property type="match status" value="1"/>
</dbReference>
<protein>
    <recommendedName>
        <fullName evidence="13">Methyl-accepting chemotaxis protein</fullName>
    </recommendedName>
</protein>
<evidence type="ECO:0000256" key="3">
    <source>
        <dbReference type="ARBA" id="ARBA00023224"/>
    </source>
</evidence>
<dbReference type="GO" id="GO:0005886">
    <property type="term" value="C:plasma membrane"/>
    <property type="evidence" value="ECO:0007669"/>
    <property type="project" value="UniProtKB-SubCell"/>
</dbReference>
<dbReference type="Proteomes" id="UP000215367">
    <property type="component" value="Unassembled WGS sequence"/>
</dbReference>
<keyword evidence="7" id="KW-0472">Membrane</keyword>
<dbReference type="CDD" id="cd06225">
    <property type="entry name" value="HAMP"/>
    <property type="match status" value="1"/>
</dbReference>
<dbReference type="GO" id="GO:0007165">
    <property type="term" value="P:signal transduction"/>
    <property type="evidence" value="ECO:0007669"/>
    <property type="project" value="UniProtKB-KW"/>
</dbReference>
<reference evidence="11 12" key="1">
    <citation type="submission" date="2017-07" db="EMBL/GenBank/DDBJ databases">
        <title>Whole genome sequence of Azospirillum brasilense 2A1, a potential biofertilizer strain.</title>
        <authorList>
            <person name="Fontana C.A."/>
            <person name="Toffoli L.M."/>
            <person name="Salazar S.M."/>
            <person name="Puglisi E."/>
            <person name="Pedraza R."/>
            <person name="Bassi D."/>
            <person name="Cocconcelli P.S."/>
        </authorList>
    </citation>
    <scope>NUCLEOTIDE SEQUENCE [LARGE SCALE GENOMIC DNA]</scope>
    <source>
        <strain evidence="11 12">2A1</strain>
    </source>
</reference>
<keyword evidence="2" id="KW-1003">Cell membrane</keyword>
<dbReference type="PANTHER" id="PTHR32089:SF112">
    <property type="entry name" value="LYSOZYME-LIKE PROTEIN-RELATED"/>
    <property type="match status" value="1"/>
</dbReference>
<feature type="transmembrane region" description="Helical" evidence="7">
    <location>
        <begin position="12"/>
        <end position="29"/>
    </location>
</feature>
<dbReference type="InterPro" id="IPR003660">
    <property type="entry name" value="HAMP_dom"/>
</dbReference>
<accession>A0A235HM95</accession>
<evidence type="ECO:0000259" key="10">
    <source>
        <dbReference type="PROSITE" id="PS50885"/>
    </source>
</evidence>
<feature type="domain" description="Methyl-accepting transducer" evidence="8">
    <location>
        <begin position="333"/>
        <end position="576"/>
    </location>
</feature>
<dbReference type="InterPro" id="IPR024478">
    <property type="entry name" value="HlyB_4HB_MCP"/>
</dbReference>
<evidence type="ECO:0008006" key="13">
    <source>
        <dbReference type="Google" id="ProtNLM"/>
    </source>
</evidence>
<dbReference type="SUPFAM" id="SSF58104">
    <property type="entry name" value="Methyl-accepting chemotaxis protein (MCP) signaling domain"/>
    <property type="match status" value="1"/>
</dbReference>
<evidence type="ECO:0000256" key="4">
    <source>
        <dbReference type="ARBA" id="ARBA00029447"/>
    </source>
</evidence>
<comment type="similarity">
    <text evidence="4">Belongs to the methyl-accepting chemotaxis (MCP) protein family.</text>
</comment>
<dbReference type="PANTHER" id="PTHR32089">
    <property type="entry name" value="METHYL-ACCEPTING CHEMOTAXIS PROTEIN MCPB"/>
    <property type="match status" value="1"/>
</dbReference>
<dbReference type="EMBL" id="NOWT01000001">
    <property type="protein sequence ID" value="OYD86295.1"/>
    <property type="molecule type" value="Genomic_DNA"/>
</dbReference>
<dbReference type="AlphaFoldDB" id="A0A235HM95"/>
<dbReference type="Pfam" id="PF12729">
    <property type="entry name" value="4HB_MCP_1"/>
    <property type="match status" value="1"/>
</dbReference>
<proteinExistence type="inferred from homology"/>
<feature type="domain" description="T-SNARE coiled-coil homology" evidence="9">
    <location>
        <begin position="492"/>
        <end position="554"/>
    </location>
</feature>
<feature type="transmembrane region" description="Helical" evidence="7">
    <location>
        <begin position="49"/>
        <end position="70"/>
    </location>
</feature>
<evidence type="ECO:0000313" key="11">
    <source>
        <dbReference type="EMBL" id="OYD86295.1"/>
    </source>
</evidence>
<keyword evidence="2" id="KW-0997">Cell inner membrane</keyword>
<evidence type="ECO:0000256" key="2">
    <source>
        <dbReference type="ARBA" id="ARBA00022519"/>
    </source>
</evidence>
<evidence type="ECO:0000313" key="12">
    <source>
        <dbReference type="Proteomes" id="UP000215367"/>
    </source>
</evidence>
<dbReference type="GO" id="GO:0006935">
    <property type="term" value="P:chemotaxis"/>
    <property type="evidence" value="ECO:0007669"/>
    <property type="project" value="InterPro"/>
</dbReference>
<organism evidence="11 12">
    <name type="scientific">Azospirillum brasilense</name>
    <dbReference type="NCBI Taxonomy" id="192"/>
    <lineage>
        <taxon>Bacteria</taxon>
        <taxon>Pseudomonadati</taxon>
        <taxon>Pseudomonadota</taxon>
        <taxon>Alphaproteobacteria</taxon>
        <taxon>Rhodospirillales</taxon>
        <taxon>Azospirillaceae</taxon>
        <taxon>Azospirillum</taxon>
    </lineage>
</organism>
<keyword evidence="7" id="KW-0812">Transmembrane</keyword>
<name>A0A235HM95_AZOBR</name>
<feature type="transmembrane region" description="Helical" evidence="7">
    <location>
        <begin position="225"/>
        <end position="247"/>
    </location>
</feature>
<feature type="domain" description="HAMP" evidence="10">
    <location>
        <begin position="247"/>
        <end position="300"/>
    </location>
</feature>
<dbReference type="Pfam" id="PF00015">
    <property type="entry name" value="MCPsignal"/>
    <property type="match status" value="1"/>
</dbReference>
<dbReference type="Gene3D" id="6.10.340.10">
    <property type="match status" value="1"/>
</dbReference>
<dbReference type="SMART" id="SM00304">
    <property type="entry name" value="HAMP"/>
    <property type="match status" value="1"/>
</dbReference>
<evidence type="ECO:0000256" key="1">
    <source>
        <dbReference type="ARBA" id="ARBA00004429"/>
    </source>
</evidence>
<dbReference type="SMART" id="SM00283">
    <property type="entry name" value="MA"/>
    <property type="match status" value="1"/>
</dbReference>
<dbReference type="PRINTS" id="PR00260">
    <property type="entry name" value="CHEMTRNSDUCR"/>
</dbReference>
<evidence type="ECO:0000256" key="6">
    <source>
        <dbReference type="SAM" id="Coils"/>
    </source>
</evidence>
<dbReference type="InterPro" id="IPR000727">
    <property type="entry name" value="T_SNARE_dom"/>
</dbReference>
<keyword evidence="6" id="KW-0175">Coiled coil</keyword>
<sequence>MQWRRLTPRRNILSIKCSIILICFVHDAMTCNVNASWNEPMSTVKARLLVALSVLCFFLFAIAATGWLALGQAHRGMETVFKDRVVPLRDLKVVSDMFAVNIVDTTHKVRGGGETWENGLKSIDAALGEIATRWSAFMATSMNPQEKELANEAERHMGKARTAATTARALMQARDQAALDAFAVSTLYPSIDPVAAALGKLVDLQLKEAEAEYERTNMAYDTSRWILGIAVLLGVLAAAFAVTTTLFRVVGPLRAMAELMQRLAKGDLGITVDGTDRMDEVGTLARSLAVFKDSAVANRRMEEEQRQEQARKEARQALVEKYIVGFDNTVHATLKMLASAATEMRATAESMSSTAEETSRQASTVAAASEQATTNVQAVAEATEELSASITEIGRHVATSTSIAGNAVEEAARTDRTVQGLAEAGQKIGEVVGLIKAIADQTNLLALNATIEAARAGEAGKGFAVVASEVKSLANQTAKATEEIAAQIQTIQGVTTETVRAIKTIGGTIGEINGIATTIAAAVEEQGAATGEIARNVQQAAHGTTEVSGSIVQVHQAAVETGSAASQVLSSAEELSRQAETLRLEVERFLVNIRAA</sequence>
<keyword evidence="3 5" id="KW-0807">Transducer</keyword>
<evidence type="ECO:0000259" key="9">
    <source>
        <dbReference type="PROSITE" id="PS50192"/>
    </source>
</evidence>
<evidence type="ECO:0000256" key="7">
    <source>
        <dbReference type="SAM" id="Phobius"/>
    </source>
</evidence>
<dbReference type="PROSITE" id="PS50111">
    <property type="entry name" value="CHEMOTAXIS_TRANSDUC_2"/>
    <property type="match status" value="1"/>
</dbReference>
<keyword evidence="7" id="KW-1133">Transmembrane helix</keyword>
<comment type="caution">
    <text evidence="11">The sequence shown here is derived from an EMBL/GenBank/DDBJ whole genome shotgun (WGS) entry which is preliminary data.</text>
</comment>
<dbReference type="InterPro" id="IPR004089">
    <property type="entry name" value="MCPsignal_dom"/>
</dbReference>
<dbReference type="Pfam" id="PF00672">
    <property type="entry name" value="HAMP"/>
    <property type="match status" value="1"/>
</dbReference>
<dbReference type="InterPro" id="IPR004090">
    <property type="entry name" value="Chemotax_Me-accpt_rcpt"/>
</dbReference>
<gene>
    <name evidence="11" type="ORF">CHT98_01650</name>
</gene>
<dbReference type="Gene3D" id="1.10.287.950">
    <property type="entry name" value="Methyl-accepting chemotaxis protein"/>
    <property type="match status" value="1"/>
</dbReference>
<dbReference type="RefSeq" id="WP_143271831.1">
    <property type="nucleotide sequence ID" value="NZ_NOWT01000001.1"/>
</dbReference>
<evidence type="ECO:0000256" key="5">
    <source>
        <dbReference type="PROSITE-ProRule" id="PRU00284"/>
    </source>
</evidence>
<comment type="subcellular location">
    <subcellularLocation>
        <location evidence="1">Cell inner membrane</location>
        <topology evidence="1">Multi-pass membrane protein</topology>
    </subcellularLocation>
</comment>
<dbReference type="GO" id="GO:0004888">
    <property type="term" value="F:transmembrane signaling receptor activity"/>
    <property type="evidence" value="ECO:0007669"/>
    <property type="project" value="InterPro"/>
</dbReference>